<organism evidence="4 5">
    <name type="scientific">Sphingopyxis lindanitolerans</name>
    <dbReference type="NCBI Taxonomy" id="2054227"/>
    <lineage>
        <taxon>Bacteria</taxon>
        <taxon>Pseudomonadati</taxon>
        <taxon>Pseudomonadota</taxon>
        <taxon>Alphaproteobacteria</taxon>
        <taxon>Sphingomonadales</taxon>
        <taxon>Sphingomonadaceae</taxon>
        <taxon>Sphingopyxis</taxon>
    </lineage>
</organism>
<reference evidence="5" key="1">
    <citation type="submission" date="2017-11" db="EMBL/GenBank/DDBJ databases">
        <title>The complete genome sequence of Sphingopyxis pomeranensis sp. nov. strain WS5A3p.</title>
        <authorList>
            <person name="Kaminski M.A."/>
        </authorList>
    </citation>
    <scope>NUCLEOTIDE SEQUENCE [LARGE SCALE GENOMIC DNA]</scope>
    <source>
        <strain evidence="5">WS5A3p</strain>
    </source>
</reference>
<dbReference type="OrthoDB" id="118465at2"/>
<comment type="caution">
    <text evidence="4">The sequence shown here is derived from an EMBL/GenBank/DDBJ whole genome shotgun (WGS) entry which is preliminary data.</text>
</comment>
<dbReference type="PANTHER" id="PTHR43877:SF1">
    <property type="entry name" value="ACETYLTRANSFERASE"/>
    <property type="match status" value="1"/>
</dbReference>
<feature type="domain" description="N-acetyltransferase" evidence="3">
    <location>
        <begin position="1"/>
        <end position="175"/>
    </location>
</feature>
<evidence type="ECO:0000256" key="1">
    <source>
        <dbReference type="ARBA" id="ARBA00022679"/>
    </source>
</evidence>
<protein>
    <submittedName>
        <fullName evidence="4">GNAT family N-acetyltransferase</fullName>
    </submittedName>
</protein>
<accession>A0A2S8B9C9</accession>
<dbReference type="Proteomes" id="UP000238954">
    <property type="component" value="Chromosome"/>
</dbReference>
<name>A0A2S8B9C9_9SPHN</name>
<evidence type="ECO:0000313" key="4">
    <source>
        <dbReference type="EMBL" id="PQM29011.1"/>
    </source>
</evidence>
<dbReference type="InterPro" id="IPR000182">
    <property type="entry name" value="GNAT_dom"/>
</dbReference>
<dbReference type="PANTHER" id="PTHR43877">
    <property type="entry name" value="AMINOALKYLPHOSPHONATE N-ACETYLTRANSFERASE-RELATED-RELATED"/>
    <property type="match status" value="1"/>
</dbReference>
<sequence length="175" mass="18979">MKIRIATTDDLPAMRELMRRAIDELQRDFLSAAEVRASRAVMGLDTQLVADGTYFVATIEDDLAGCGGWSRRATLYGGDHSSDLREPRLLDPRSEAARARAMYTDPGFTRRGVGRAILEASEAAARAAGFGAAELMATLSGEPLYRASGYAQIERTVASVDGIDVPLVRMRKLLA</sequence>
<dbReference type="InterPro" id="IPR050832">
    <property type="entry name" value="Bact_Acetyltransf"/>
</dbReference>
<dbReference type="AlphaFoldDB" id="A0A2S8B9C9"/>
<keyword evidence="5" id="KW-1185">Reference proteome</keyword>
<dbReference type="EMBL" id="PHFW01000002">
    <property type="protein sequence ID" value="PQM29011.1"/>
    <property type="molecule type" value="Genomic_DNA"/>
</dbReference>
<keyword evidence="2" id="KW-0012">Acyltransferase</keyword>
<dbReference type="InterPro" id="IPR016181">
    <property type="entry name" value="Acyl_CoA_acyltransferase"/>
</dbReference>
<evidence type="ECO:0000256" key="2">
    <source>
        <dbReference type="ARBA" id="ARBA00023315"/>
    </source>
</evidence>
<dbReference type="SUPFAM" id="SSF55729">
    <property type="entry name" value="Acyl-CoA N-acyltransferases (Nat)"/>
    <property type="match status" value="1"/>
</dbReference>
<gene>
    <name evidence="4" type="ORF">CVO77_11475</name>
</gene>
<dbReference type="Gene3D" id="3.40.630.30">
    <property type="match status" value="1"/>
</dbReference>
<dbReference type="RefSeq" id="WP_105999172.1">
    <property type="nucleotide sequence ID" value="NZ_CM009578.1"/>
</dbReference>
<dbReference type="GO" id="GO:0016747">
    <property type="term" value="F:acyltransferase activity, transferring groups other than amino-acyl groups"/>
    <property type="evidence" value="ECO:0007669"/>
    <property type="project" value="InterPro"/>
</dbReference>
<evidence type="ECO:0000259" key="3">
    <source>
        <dbReference type="PROSITE" id="PS51186"/>
    </source>
</evidence>
<evidence type="ECO:0000313" key="5">
    <source>
        <dbReference type="Proteomes" id="UP000238954"/>
    </source>
</evidence>
<keyword evidence="1 4" id="KW-0808">Transferase</keyword>
<proteinExistence type="predicted"/>
<dbReference type="PROSITE" id="PS51186">
    <property type="entry name" value="GNAT"/>
    <property type="match status" value="1"/>
</dbReference>
<dbReference type="Pfam" id="PF13508">
    <property type="entry name" value="Acetyltransf_7"/>
    <property type="match status" value="1"/>
</dbReference>